<evidence type="ECO:0000256" key="3">
    <source>
        <dbReference type="ARBA" id="ARBA00022801"/>
    </source>
</evidence>
<comment type="similarity">
    <text evidence="1">Belongs to the metallo-beta-lactamase superfamily.</text>
</comment>
<evidence type="ECO:0000313" key="7">
    <source>
        <dbReference type="Proteomes" id="UP001642464"/>
    </source>
</evidence>
<dbReference type="Proteomes" id="UP001642464">
    <property type="component" value="Unassembled WGS sequence"/>
</dbReference>
<keyword evidence="3" id="KW-0378">Hydrolase</keyword>
<gene>
    <name evidence="6" type="ORF">SCF082_LOCUS26830</name>
</gene>
<dbReference type="SUPFAM" id="SSF56281">
    <property type="entry name" value="Metallo-hydrolase/oxidoreductase"/>
    <property type="match status" value="1"/>
</dbReference>
<dbReference type="Pfam" id="PF23023">
    <property type="entry name" value="Anti-Pycsar_Apyc1"/>
    <property type="match status" value="1"/>
</dbReference>
<dbReference type="InterPro" id="IPR001279">
    <property type="entry name" value="Metallo-B-lactamas"/>
</dbReference>
<dbReference type="EMBL" id="CAXAMM010020525">
    <property type="protein sequence ID" value="CAK9048060.1"/>
    <property type="molecule type" value="Genomic_DNA"/>
</dbReference>
<dbReference type="InterPro" id="IPR036866">
    <property type="entry name" value="RibonucZ/Hydroxyglut_hydro"/>
</dbReference>
<proteinExistence type="inferred from homology"/>
<evidence type="ECO:0000256" key="1">
    <source>
        <dbReference type="ARBA" id="ARBA00007749"/>
    </source>
</evidence>
<protein>
    <submittedName>
        <fullName evidence="6">Probable quorum-quenching lactonase YtnP</fullName>
    </submittedName>
</protein>
<evidence type="ECO:0000256" key="2">
    <source>
        <dbReference type="ARBA" id="ARBA00022723"/>
    </source>
</evidence>
<comment type="caution">
    <text evidence="6">The sequence shown here is derived from an EMBL/GenBank/DDBJ whole genome shotgun (WGS) entry which is preliminary data.</text>
</comment>
<dbReference type="PANTHER" id="PTHR42978">
    <property type="entry name" value="QUORUM-QUENCHING LACTONASE YTNP-RELATED-RELATED"/>
    <property type="match status" value="1"/>
</dbReference>
<name>A0ABP0M995_9DINO</name>
<keyword evidence="4" id="KW-0862">Zinc</keyword>
<reference evidence="6 7" key="1">
    <citation type="submission" date="2024-02" db="EMBL/GenBank/DDBJ databases">
        <authorList>
            <person name="Chen Y."/>
            <person name="Shah S."/>
            <person name="Dougan E. K."/>
            <person name="Thang M."/>
            <person name="Chan C."/>
        </authorList>
    </citation>
    <scope>NUCLEOTIDE SEQUENCE [LARGE SCALE GENOMIC DNA]</scope>
</reference>
<feature type="domain" description="Metallo-beta-lactamase" evidence="5">
    <location>
        <begin position="12"/>
        <end position="293"/>
    </location>
</feature>
<dbReference type="SMART" id="SM00849">
    <property type="entry name" value="Lactamase_B"/>
    <property type="match status" value="1"/>
</dbReference>
<keyword evidence="7" id="KW-1185">Reference proteome</keyword>
<dbReference type="InterPro" id="IPR051013">
    <property type="entry name" value="MBL_superfamily_lactonases"/>
</dbReference>
<accession>A0ABP0M995</accession>
<dbReference type="PANTHER" id="PTHR42978:SF6">
    <property type="entry name" value="QUORUM-QUENCHING LACTONASE YTNP-RELATED"/>
    <property type="match status" value="1"/>
</dbReference>
<keyword evidence="2" id="KW-0479">Metal-binding</keyword>
<sequence length="334" mass="37287">MLKHEHLAQPMTYTCTLLRAGRLLLDAGGMFGLIPRVVWQTMVDPDEKHRVELHHNCLWLVGTTDDPELGRPRQVIIEAGTGDKLDPKMAGIFGLDGRTVETALTEAGGDPAKIDDVVISHLHFDHAGGLTRRLRPGETADWTAGPKEASGDASEVKLTFPNATVHVQEKEWHTALAGDSVMTRTYYADHLAPIESKLRLHDSPRPFEPGRVPHKDERPALPWERRATTILPGIKVFLTPGHTWGQQATWFTDEQDRTVVFVPDVMPTAWHAGKAYSLAYDVEPYTSMVSKGWLLREASERGWTLMLDHEPGDPWRRVEPNGKGWYALKPAGLA</sequence>
<organism evidence="6 7">
    <name type="scientific">Durusdinium trenchii</name>
    <dbReference type="NCBI Taxonomy" id="1381693"/>
    <lineage>
        <taxon>Eukaryota</taxon>
        <taxon>Sar</taxon>
        <taxon>Alveolata</taxon>
        <taxon>Dinophyceae</taxon>
        <taxon>Suessiales</taxon>
        <taxon>Symbiodiniaceae</taxon>
        <taxon>Durusdinium</taxon>
    </lineage>
</organism>
<evidence type="ECO:0000256" key="4">
    <source>
        <dbReference type="ARBA" id="ARBA00022833"/>
    </source>
</evidence>
<evidence type="ECO:0000259" key="5">
    <source>
        <dbReference type="SMART" id="SM00849"/>
    </source>
</evidence>
<evidence type="ECO:0000313" key="6">
    <source>
        <dbReference type="EMBL" id="CAK9048060.1"/>
    </source>
</evidence>
<dbReference type="Gene3D" id="3.60.15.10">
    <property type="entry name" value="Ribonuclease Z/Hydroxyacylglutathione hydrolase-like"/>
    <property type="match status" value="1"/>
</dbReference>